<proteinExistence type="predicted"/>
<accession>A0A4R7UW63</accession>
<feature type="transmembrane region" description="Helical" evidence="1">
    <location>
        <begin position="245"/>
        <end position="266"/>
    </location>
</feature>
<feature type="transmembrane region" description="Helical" evidence="1">
    <location>
        <begin position="170"/>
        <end position="194"/>
    </location>
</feature>
<feature type="transmembrane region" description="Helical" evidence="1">
    <location>
        <begin position="129"/>
        <end position="150"/>
    </location>
</feature>
<keyword evidence="3" id="KW-1185">Reference proteome</keyword>
<evidence type="ECO:0000313" key="2">
    <source>
        <dbReference type="EMBL" id="TDV41018.1"/>
    </source>
</evidence>
<dbReference type="EMBL" id="SOCP01000021">
    <property type="protein sequence ID" value="TDV41018.1"/>
    <property type="molecule type" value="Genomic_DNA"/>
</dbReference>
<comment type="caution">
    <text evidence="2">The sequence shown here is derived from an EMBL/GenBank/DDBJ whole genome shotgun (WGS) entry which is preliminary data.</text>
</comment>
<reference evidence="2 3" key="1">
    <citation type="submission" date="2019-03" db="EMBL/GenBank/DDBJ databases">
        <title>Genomic Encyclopedia of Archaeal and Bacterial Type Strains, Phase II (KMG-II): from individual species to whole genera.</title>
        <authorList>
            <person name="Goeker M."/>
        </authorList>
    </citation>
    <scope>NUCLEOTIDE SEQUENCE [LARGE SCALE GENOMIC DNA]</scope>
    <source>
        <strain evidence="2 3">DSM 45499</strain>
    </source>
</reference>
<feature type="transmembrane region" description="Helical" evidence="1">
    <location>
        <begin position="84"/>
        <end position="108"/>
    </location>
</feature>
<dbReference type="AlphaFoldDB" id="A0A4R7UW63"/>
<name>A0A4R7UW63_9PSEU</name>
<dbReference type="Proteomes" id="UP000294927">
    <property type="component" value="Unassembled WGS sequence"/>
</dbReference>
<keyword evidence="1" id="KW-1133">Transmembrane helix</keyword>
<evidence type="ECO:0000256" key="1">
    <source>
        <dbReference type="SAM" id="Phobius"/>
    </source>
</evidence>
<keyword evidence="1" id="KW-0472">Membrane</keyword>
<sequence length="320" mass="33253">MNEKTGFVATGVVTLRVVDTSTDVTGTRTNSTGVAVLISVAAGVLLAILWSFEFVDSVIGDNVANTLLGRAAKTTPIDGSVAGLLFAFVSGFAGTFTACNIAMAASIGPMSAAGAGERTGLLRALLRPLGAFAAGMVTVSAVYGFVGVLLGERLPQLSTDVVGSMPVRLLQSSVVFGLVGLAMVYLGLASLGVVRDVFAGRPTARVVALGALVGAFLIGRPYPMFVKLFHWAADTGNPLYGAATFALQSLGNILLVSVLFALLVLGSRGRFLRWLAGNPRRTAVITGTLLLGLGVFTVVYWDLRVPSLFGFGWFPAMPYN</sequence>
<feature type="transmembrane region" description="Helical" evidence="1">
    <location>
        <begin position="206"/>
        <end position="225"/>
    </location>
</feature>
<feature type="transmembrane region" description="Helical" evidence="1">
    <location>
        <begin position="34"/>
        <end position="52"/>
    </location>
</feature>
<evidence type="ECO:0000313" key="3">
    <source>
        <dbReference type="Proteomes" id="UP000294927"/>
    </source>
</evidence>
<gene>
    <name evidence="2" type="ORF">CLV71_12184</name>
</gene>
<organism evidence="2 3">
    <name type="scientific">Actinophytocola oryzae</name>
    <dbReference type="NCBI Taxonomy" id="502181"/>
    <lineage>
        <taxon>Bacteria</taxon>
        <taxon>Bacillati</taxon>
        <taxon>Actinomycetota</taxon>
        <taxon>Actinomycetes</taxon>
        <taxon>Pseudonocardiales</taxon>
        <taxon>Pseudonocardiaceae</taxon>
    </lineage>
</organism>
<keyword evidence="1" id="KW-0812">Transmembrane</keyword>
<protein>
    <submittedName>
        <fullName evidence="2">Uncharacterized protein</fullName>
    </submittedName>
</protein>
<feature type="transmembrane region" description="Helical" evidence="1">
    <location>
        <begin position="282"/>
        <end position="301"/>
    </location>
</feature>